<comment type="caution">
    <text evidence="1">The sequence shown here is derived from an EMBL/GenBank/DDBJ whole genome shotgun (WGS) entry which is preliminary data.</text>
</comment>
<gene>
    <name evidence="1" type="ORF">Lpp126_16274</name>
</gene>
<evidence type="ECO:0000313" key="1">
    <source>
        <dbReference type="EMBL" id="EPC70839.1"/>
    </source>
</evidence>
<proteinExistence type="predicted"/>
<sequence length="74" mass="8420">MKPIMLPNQSYKALRCFAMDNLDCSLINDYNHIGRRIAAIKQQACSFEYAFWQQSFMGSSLALDENGNRLSAPN</sequence>
<dbReference type="AlphaFoldDB" id="S2R0C4"/>
<evidence type="ECO:0000313" key="2">
    <source>
        <dbReference type="Proteomes" id="UP000014243"/>
    </source>
</evidence>
<accession>S2R0C4</accession>
<reference evidence="1 2" key="1">
    <citation type="journal article" date="2013" name="PLoS ONE">
        <title>Lactobacillus paracasei comparative genomics: towards species pan-genome definition and exploitation of diversity.</title>
        <authorList>
            <person name="Smokvina T."/>
            <person name="Wels M."/>
            <person name="Polka J."/>
            <person name="Chervaux C."/>
            <person name="Brisse S."/>
            <person name="Boekhorst J."/>
            <person name="van Hylckama Vlieg J.E."/>
            <person name="Siezen R.J."/>
        </authorList>
    </citation>
    <scope>NUCLEOTIDE SEQUENCE [LARGE SCALE GENOMIC DNA]</scope>
    <source>
        <strain evidence="1 2">Lpp126</strain>
    </source>
</reference>
<dbReference type="EMBL" id="ANKC01001155">
    <property type="protein sequence ID" value="EPC70839.1"/>
    <property type="molecule type" value="Genomic_DNA"/>
</dbReference>
<organism evidence="1 2">
    <name type="scientific">Lacticaseibacillus paracasei subsp. paracasei Lpp126</name>
    <dbReference type="NCBI Taxonomy" id="1256206"/>
    <lineage>
        <taxon>Bacteria</taxon>
        <taxon>Bacillati</taxon>
        <taxon>Bacillota</taxon>
        <taxon>Bacilli</taxon>
        <taxon>Lactobacillales</taxon>
        <taxon>Lactobacillaceae</taxon>
        <taxon>Lacticaseibacillus</taxon>
    </lineage>
</organism>
<name>S2R0C4_LACPA</name>
<feature type="non-terminal residue" evidence="1">
    <location>
        <position position="74"/>
    </location>
</feature>
<protein>
    <submittedName>
        <fullName evidence="1">Uncharacterized protein</fullName>
    </submittedName>
</protein>
<dbReference type="Proteomes" id="UP000014243">
    <property type="component" value="Unassembled WGS sequence"/>
</dbReference>